<feature type="compositionally biased region" description="Polar residues" evidence="9">
    <location>
        <begin position="521"/>
        <end position="558"/>
    </location>
</feature>
<feature type="compositionally biased region" description="Low complexity" evidence="9">
    <location>
        <begin position="800"/>
        <end position="810"/>
    </location>
</feature>
<dbReference type="GO" id="GO:0003677">
    <property type="term" value="F:DNA binding"/>
    <property type="evidence" value="ECO:0007669"/>
    <property type="project" value="UniProtKB-UniRule"/>
</dbReference>
<evidence type="ECO:0000256" key="5">
    <source>
        <dbReference type="ARBA" id="ARBA00023125"/>
    </source>
</evidence>
<feature type="compositionally biased region" description="Basic and acidic residues" evidence="9">
    <location>
        <begin position="49"/>
        <end position="66"/>
    </location>
</feature>
<keyword evidence="6" id="KW-0804">Transcription</keyword>
<dbReference type="GO" id="GO:0008270">
    <property type="term" value="F:zinc ion binding"/>
    <property type="evidence" value="ECO:0007669"/>
    <property type="project" value="UniProtKB-KW"/>
</dbReference>
<feature type="region of interest" description="Disordered" evidence="9">
    <location>
        <begin position="689"/>
        <end position="719"/>
    </location>
</feature>
<evidence type="ECO:0000256" key="1">
    <source>
        <dbReference type="ARBA" id="ARBA00022723"/>
    </source>
</evidence>
<dbReference type="PROSITE" id="PS01361">
    <property type="entry name" value="ZF_DOF_1"/>
    <property type="match status" value="2"/>
</dbReference>
<dbReference type="PANTHER" id="PTHR31089">
    <property type="entry name" value="CYCLIC DOF FACTOR 2"/>
    <property type="match status" value="1"/>
</dbReference>
<dbReference type="AlphaFoldDB" id="A0AAW0M7I4"/>
<evidence type="ECO:0000256" key="3">
    <source>
        <dbReference type="ARBA" id="ARBA00022833"/>
    </source>
</evidence>
<keyword evidence="7 8" id="KW-0539">Nucleus</keyword>
<keyword evidence="4" id="KW-0805">Transcription regulation</keyword>
<evidence type="ECO:0000256" key="8">
    <source>
        <dbReference type="PROSITE-ProRule" id="PRU00071"/>
    </source>
</evidence>
<keyword evidence="12" id="KW-1185">Reference proteome</keyword>
<keyword evidence="2 8" id="KW-0863">Zinc-finger</keyword>
<reference evidence="11 12" key="1">
    <citation type="journal article" date="2018" name="Sci. Data">
        <title>The draft genome sequence of cork oak.</title>
        <authorList>
            <person name="Ramos A.M."/>
            <person name="Usie A."/>
            <person name="Barbosa P."/>
            <person name="Barros P.M."/>
            <person name="Capote T."/>
            <person name="Chaves I."/>
            <person name="Simoes F."/>
            <person name="Abreu I."/>
            <person name="Carrasquinho I."/>
            <person name="Faro C."/>
            <person name="Guimaraes J.B."/>
            <person name="Mendonca D."/>
            <person name="Nobrega F."/>
            <person name="Rodrigues L."/>
            <person name="Saibo N.J.M."/>
            <person name="Varela M.C."/>
            <person name="Egas C."/>
            <person name="Matos J."/>
            <person name="Miguel C.M."/>
            <person name="Oliveira M.M."/>
            <person name="Ricardo C.P."/>
            <person name="Goncalves S."/>
        </authorList>
    </citation>
    <scope>NUCLEOTIDE SEQUENCE [LARGE SCALE GENOMIC DNA]</scope>
    <source>
        <strain evidence="12">cv. HL8</strain>
    </source>
</reference>
<comment type="subcellular location">
    <subcellularLocation>
        <location evidence="8">Nucleus</location>
    </subcellularLocation>
</comment>
<evidence type="ECO:0000313" key="12">
    <source>
        <dbReference type="Proteomes" id="UP000237347"/>
    </source>
</evidence>
<dbReference type="PANTHER" id="PTHR31089:SF69">
    <property type="entry name" value="DOF-TYPE ZINC FINGER DNA-BINDING FAMILY PROTEIN"/>
    <property type="match status" value="1"/>
</dbReference>
<feature type="compositionally biased region" description="Basic and acidic residues" evidence="9">
    <location>
        <begin position="73"/>
        <end position="88"/>
    </location>
</feature>
<feature type="region of interest" description="Disordered" evidence="9">
    <location>
        <begin position="15"/>
        <end position="128"/>
    </location>
</feature>
<feature type="compositionally biased region" description="Polar residues" evidence="9">
    <location>
        <begin position="89"/>
        <end position="126"/>
    </location>
</feature>
<keyword evidence="3" id="KW-0862">Zinc</keyword>
<dbReference type="GO" id="GO:0003700">
    <property type="term" value="F:DNA-binding transcription factor activity"/>
    <property type="evidence" value="ECO:0007669"/>
    <property type="project" value="InterPro"/>
</dbReference>
<feature type="domain" description="Dof-type" evidence="10">
    <location>
        <begin position="136"/>
        <end position="190"/>
    </location>
</feature>
<feature type="compositionally biased region" description="Low complexity" evidence="9">
    <location>
        <begin position="703"/>
        <end position="715"/>
    </location>
</feature>
<evidence type="ECO:0000259" key="10">
    <source>
        <dbReference type="PROSITE" id="PS50884"/>
    </source>
</evidence>
<feature type="compositionally biased region" description="Low complexity" evidence="9">
    <location>
        <begin position="271"/>
        <end position="283"/>
    </location>
</feature>
<evidence type="ECO:0000256" key="4">
    <source>
        <dbReference type="ARBA" id="ARBA00023015"/>
    </source>
</evidence>
<protein>
    <submittedName>
        <fullName evidence="11">Cyclic dof factor 2</fullName>
    </submittedName>
</protein>
<feature type="region of interest" description="Disordered" evidence="9">
    <location>
        <begin position="503"/>
        <end position="560"/>
    </location>
</feature>
<keyword evidence="1" id="KW-0479">Metal-binding</keyword>
<feature type="region of interest" description="Disordered" evidence="9">
    <location>
        <begin position="800"/>
        <end position="840"/>
    </location>
</feature>
<feature type="compositionally biased region" description="Basic and acidic residues" evidence="9">
    <location>
        <begin position="505"/>
        <end position="520"/>
    </location>
</feature>
<feature type="region of interest" description="Disordered" evidence="9">
    <location>
        <begin position="368"/>
        <end position="403"/>
    </location>
</feature>
<evidence type="ECO:0000256" key="9">
    <source>
        <dbReference type="SAM" id="MobiDB-lite"/>
    </source>
</evidence>
<feature type="compositionally biased region" description="Low complexity" evidence="9">
    <location>
        <begin position="368"/>
        <end position="378"/>
    </location>
</feature>
<evidence type="ECO:0000256" key="7">
    <source>
        <dbReference type="ARBA" id="ARBA00023242"/>
    </source>
</evidence>
<dbReference type="EMBL" id="PKMF04000010">
    <property type="protein sequence ID" value="KAK7859875.1"/>
    <property type="molecule type" value="Genomic_DNA"/>
</dbReference>
<keyword evidence="5 8" id="KW-0238">DNA-binding</keyword>
<comment type="caution">
    <text evidence="11">The sequence shown here is derived from an EMBL/GenBank/DDBJ whole genome shotgun (WGS) entry which is preliminary data.</text>
</comment>
<dbReference type="Pfam" id="PF02701">
    <property type="entry name" value="Zn_ribbon_Dof"/>
    <property type="match status" value="2"/>
</dbReference>
<gene>
    <name evidence="11" type="primary">CDF2_3</name>
    <name evidence="11" type="ORF">CFP56_002089</name>
</gene>
<dbReference type="PROSITE" id="PS50884">
    <property type="entry name" value="ZF_DOF_2"/>
    <property type="match status" value="2"/>
</dbReference>
<organism evidence="11 12">
    <name type="scientific">Quercus suber</name>
    <name type="common">Cork oak</name>
    <dbReference type="NCBI Taxonomy" id="58331"/>
    <lineage>
        <taxon>Eukaryota</taxon>
        <taxon>Viridiplantae</taxon>
        <taxon>Streptophyta</taxon>
        <taxon>Embryophyta</taxon>
        <taxon>Tracheophyta</taxon>
        <taxon>Spermatophyta</taxon>
        <taxon>Magnoliopsida</taxon>
        <taxon>eudicotyledons</taxon>
        <taxon>Gunneridae</taxon>
        <taxon>Pentapetalae</taxon>
        <taxon>rosids</taxon>
        <taxon>fabids</taxon>
        <taxon>Fagales</taxon>
        <taxon>Fagaceae</taxon>
        <taxon>Quercus</taxon>
    </lineage>
</organism>
<evidence type="ECO:0000256" key="2">
    <source>
        <dbReference type="ARBA" id="ARBA00022771"/>
    </source>
</evidence>
<evidence type="ECO:0000256" key="6">
    <source>
        <dbReference type="ARBA" id="ARBA00023163"/>
    </source>
</evidence>
<sequence length="920" mass="99842">MLELKDPAIKLFGKTIPLPLRRQTLTDESSVAEDCSDQNLHSPNISSSSREESSAREREGNKETLGRELITNKQEDGTSHQISEDSKDPTSSSTSENPKTPSVDIETSSIKASKNGEQSETSISQEKTLKKPDKILPCPRCNSMDTKFCYYNNYNVNQPRHFCKNCQRYWTAGGTMRNVPVGAGRRKNKNSSNSHYRHIIVSEALQTAQANGVQNPAFGDNSTVLTFGSDSPLCESMASVLNLARKTQNRVPNVFHRPERTLVSGGDTGDDYSSGSSVTASNSTEKEFTAGLQESAVKSYQGFPPQLPCFPGTPWSLPWNSAHWSSAMPPPALCPSGFPVSFYPAPAYWGCNVSGSWNIQCLSPPSSSLSHGSQSSAPNSPTLGKHSRDGNIINPANSLKESVKENSSERCVWIPKTLRIDDPNEAAKSSIWTTLGIKNEKTSSINSGGLFKAFQTKGNDKSKVVETSAVLQANPAALSRGNYHDIKAVLSTKTETLGRELITNKQEDGTSHQISEDSKDPTSSSTSENPKTPSVDIETSSIKASKNGEQSETSISQEKTLKKPDKILPCPRCNSMDTKFCYYNNYNVNQPRHFCKNCQRYWTAGGTMRNVPVGAGRRKNKNSSNSHYRHIIVSEALQTARANGVQNPAFGDNSTVLTFGSDSPLCESMASVLNLARKTQNRVPNVFHRPERTLVSGGDTGDDYSSGSSVTASNSTEKEFNAGLQESAVKSYQGFPPQLPCFPGTPWSLPWNSAHWSSAMPPPALCPSGFPVSFYPAPAYWGCNVSGSWNIQCLSPPSSSLSHGSQSSAPNSPTLGKHSRDGNIINPANSPKESVKENSSERCVWIPKTLRIDDPNEAAKSSIWTTLGIKNEKTSSINSGGLFKAFQTKGNDKSKVVETSAVLQANPAALSRSLNFHEST</sequence>
<evidence type="ECO:0000313" key="11">
    <source>
        <dbReference type="EMBL" id="KAK7859875.1"/>
    </source>
</evidence>
<dbReference type="InterPro" id="IPR045174">
    <property type="entry name" value="Dof"/>
</dbReference>
<dbReference type="Proteomes" id="UP000237347">
    <property type="component" value="Unassembled WGS sequence"/>
</dbReference>
<feature type="region of interest" description="Disordered" evidence="9">
    <location>
        <begin position="258"/>
        <end position="287"/>
    </location>
</feature>
<accession>A0AAW0M7I4</accession>
<name>A0AAW0M7I4_QUESU</name>
<dbReference type="InterPro" id="IPR003851">
    <property type="entry name" value="Znf_Dof"/>
</dbReference>
<feature type="domain" description="Dof-type" evidence="10">
    <location>
        <begin position="568"/>
        <end position="622"/>
    </location>
</feature>
<dbReference type="GO" id="GO:0005634">
    <property type="term" value="C:nucleus"/>
    <property type="evidence" value="ECO:0007669"/>
    <property type="project" value="UniProtKB-SubCell"/>
</dbReference>
<proteinExistence type="predicted"/>